<dbReference type="InterPro" id="IPR003594">
    <property type="entry name" value="HATPase_dom"/>
</dbReference>
<dbReference type="InterPro" id="IPR036890">
    <property type="entry name" value="HATPase_C_sf"/>
</dbReference>
<keyword evidence="10" id="KW-1133">Transmembrane helix</keyword>
<dbReference type="PRINTS" id="PR00344">
    <property type="entry name" value="BCTRLSENSOR"/>
</dbReference>
<evidence type="ECO:0000256" key="9">
    <source>
        <dbReference type="SAM" id="Coils"/>
    </source>
</evidence>
<keyword evidence="10" id="KW-0812">Transmembrane</keyword>
<evidence type="ECO:0000256" key="6">
    <source>
        <dbReference type="ARBA" id="ARBA00022777"/>
    </source>
</evidence>
<dbReference type="Gene3D" id="1.10.287.130">
    <property type="match status" value="1"/>
</dbReference>
<comment type="caution">
    <text evidence="12">The sequence shown here is derived from an EMBL/GenBank/DDBJ whole genome shotgun (WGS) entry which is preliminary data.</text>
</comment>
<feature type="transmembrane region" description="Helical" evidence="10">
    <location>
        <begin position="138"/>
        <end position="162"/>
    </location>
</feature>
<dbReference type="EC" id="2.7.13.3" evidence="2"/>
<feature type="coiled-coil region" evidence="9">
    <location>
        <begin position="204"/>
        <end position="231"/>
    </location>
</feature>
<accession>A0ABV8S6F0</accession>
<feature type="transmembrane region" description="Helical" evidence="10">
    <location>
        <begin position="168"/>
        <end position="187"/>
    </location>
</feature>
<evidence type="ECO:0000256" key="4">
    <source>
        <dbReference type="ARBA" id="ARBA00022679"/>
    </source>
</evidence>
<dbReference type="PANTHER" id="PTHR43711:SF26">
    <property type="entry name" value="SENSOR HISTIDINE KINASE RCSC"/>
    <property type="match status" value="1"/>
</dbReference>
<protein>
    <recommendedName>
        <fullName evidence="2">histidine kinase</fullName>
        <ecNumber evidence="2">2.7.13.3</ecNumber>
    </recommendedName>
</protein>
<dbReference type="PROSITE" id="PS50109">
    <property type="entry name" value="HIS_KIN"/>
    <property type="match status" value="1"/>
</dbReference>
<evidence type="ECO:0000256" key="7">
    <source>
        <dbReference type="ARBA" id="ARBA00022840"/>
    </source>
</evidence>
<evidence type="ECO:0000256" key="3">
    <source>
        <dbReference type="ARBA" id="ARBA00022553"/>
    </source>
</evidence>
<dbReference type="InterPro" id="IPR050736">
    <property type="entry name" value="Sensor_HK_Regulatory"/>
</dbReference>
<keyword evidence="7 12" id="KW-0067">ATP-binding</keyword>
<keyword evidence="3" id="KW-0597">Phosphoprotein</keyword>
<evidence type="ECO:0000256" key="5">
    <source>
        <dbReference type="ARBA" id="ARBA00022741"/>
    </source>
</evidence>
<dbReference type="SMART" id="SM00388">
    <property type="entry name" value="HisKA"/>
    <property type="match status" value="1"/>
</dbReference>
<dbReference type="Proteomes" id="UP001595755">
    <property type="component" value="Unassembled WGS sequence"/>
</dbReference>
<sequence length="467" mass="52455">MQIFKVYLLNISILTTFAYLINLFGKFMLDRLSKTTKYGLSVLIFILAGWLAMFFSFDVGNDAKFDLRSVPLIFGLMVFSHPATLMIIGLSIGALRLTFGLDTAAWVGCYNLAMQGVLAALLCIWFNRRKEWSYWTRAFLSVLAINAANTINIAFFGVIPLGEYATKIMPITLPTSIVLSLFFLVMIRDFQHNQSRMDELSRANRLLRTRTQDLNAAKVELENKAVQLEAASRYKSEFLANMSHELKTPLNSIMLLSEMQIEQQLQEEDRIRYARLIHQSGGELLSLVNDILDLSKVEAGKLDVVLQPIALKDILQLMDEQFRPVAESKGLAYTTEIHAASVDWITTDPMRLNQILRNLLGNAFKFTAKGEVGLRVTTRTNHDEEEVVFQVWDTGAGIEADKQEAIFEVFKQADGSISRRYGGSGLGLAISKQLTEMLGGRLELESEKGWGSCFELRLPVVPRVAGS</sequence>
<keyword evidence="5" id="KW-0547">Nucleotide-binding</keyword>
<feature type="transmembrane region" description="Helical" evidence="10">
    <location>
        <begin position="7"/>
        <end position="25"/>
    </location>
</feature>
<evidence type="ECO:0000313" key="13">
    <source>
        <dbReference type="Proteomes" id="UP001595755"/>
    </source>
</evidence>
<evidence type="ECO:0000313" key="12">
    <source>
        <dbReference type="EMBL" id="MFC4302962.1"/>
    </source>
</evidence>
<evidence type="ECO:0000259" key="11">
    <source>
        <dbReference type="PROSITE" id="PS50109"/>
    </source>
</evidence>
<dbReference type="InterPro" id="IPR036097">
    <property type="entry name" value="HisK_dim/P_sf"/>
</dbReference>
<feature type="transmembrane region" description="Helical" evidence="10">
    <location>
        <begin position="69"/>
        <end position="92"/>
    </location>
</feature>
<evidence type="ECO:0000256" key="1">
    <source>
        <dbReference type="ARBA" id="ARBA00000085"/>
    </source>
</evidence>
<comment type="catalytic activity">
    <reaction evidence="1">
        <text>ATP + protein L-histidine = ADP + protein N-phospho-L-histidine.</text>
        <dbReference type="EC" id="2.7.13.3"/>
    </reaction>
</comment>
<dbReference type="InterPro" id="IPR003661">
    <property type="entry name" value="HisK_dim/P_dom"/>
</dbReference>
<feature type="domain" description="Histidine kinase" evidence="11">
    <location>
        <begin position="241"/>
        <end position="462"/>
    </location>
</feature>
<dbReference type="EMBL" id="JBHSED010000006">
    <property type="protein sequence ID" value="MFC4302962.1"/>
    <property type="molecule type" value="Genomic_DNA"/>
</dbReference>
<dbReference type="SMART" id="SM00387">
    <property type="entry name" value="HATPase_c"/>
    <property type="match status" value="1"/>
</dbReference>
<dbReference type="RefSeq" id="WP_204606091.1">
    <property type="nucleotide sequence ID" value="NZ_JBHSED010000006.1"/>
</dbReference>
<keyword evidence="6" id="KW-0418">Kinase</keyword>
<dbReference type="Pfam" id="PF00512">
    <property type="entry name" value="HisKA"/>
    <property type="match status" value="1"/>
</dbReference>
<keyword evidence="8" id="KW-0902">Two-component regulatory system</keyword>
<evidence type="ECO:0000256" key="2">
    <source>
        <dbReference type="ARBA" id="ARBA00012438"/>
    </source>
</evidence>
<organism evidence="12 13">
    <name type="scientific">Cohnella boryungensis</name>
    <dbReference type="NCBI Taxonomy" id="768479"/>
    <lineage>
        <taxon>Bacteria</taxon>
        <taxon>Bacillati</taxon>
        <taxon>Bacillota</taxon>
        <taxon>Bacilli</taxon>
        <taxon>Bacillales</taxon>
        <taxon>Paenibacillaceae</taxon>
        <taxon>Cohnella</taxon>
    </lineage>
</organism>
<keyword evidence="10" id="KW-0472">Membrane</keyword>
<dbReference type="SUPFAM" id="SSF47384">
    <property type="entry name" value="Homodimeric domain of signal transducing histidine kinase"/>
    <property type="match status" value="1"/>
</dbReference>
<reference evidence="13" key="1">
    <citation type="journal article" date="2019" name="Int. J. Syst. Evol. Microbiol.">
        <title>The Global Catalogue of Microorganisms (GCM) 10K type strain sequencing project: providing services to taxonomists for standard genome sequencing and annotation.</title>
        <authorList>
            <consortium name="The Broad Institute Genomics Platform"/>
            <consortium name="The Broad Institute Genome Sequencing Center for Infectious Disease"/>
            <person name="Wu L."/>
            <person name="Ma J."/>
        </authorList>
    </citation>
    <scope>NUCLEOTIDE SEQUENCE [LARGE SCALE GENOMIC DNA]</scope>
    <source>
        <strain evidence="13">CGMCC 4.1641</strain>
    </source>
</reference>
<dbReference type="SUPFAM" id="SSF55874">
    <property type="entry name" value="ATPase domain of HSP90 chaperone/DNA topoisomerase II/histidine kinase"/>
    <property type="match status" value="1"/>
</dbReference>
<dbReference type="PANTHER" id="PTHR43711">
    <property type="entry name" value="TWO-COMPONENT HISTIDINE KINASE"/>
    <property type="match status" value="1"/>
</dbReference>
<dbReference type="CDD" id="cd00082">
    <property type="entry name" value="HisKA"/>
    <property type="match status" value="1"/>
</dbReference>
<evidence type="ECO:0000256" key="8">
    <source>
        <dbReference type="ARBA" id="ARBA00023012"/>
    </source>
</evidence>
<evidence type="ECO:0000256" key="10">
    <source>
        <dbReference type="SAM" id="Phobius"/>
    </source>
</evidence>
<dbReference type="Gene3D" id="3.30.565.10">
    <property type="entry name" value="Histidine kinase-like ATPase, C-terminal domain"/>
    <property type="match status" value="1"/>
</dbReference>
<dbReference type="InterPro" id="IPR004358">
    <property type="entry name" value="Sig_transdc_His_kin-like_C"/>
</dbReference>
<keyword evidence="9" id="KW-0175">Coiled coil</keyword>
<keyword evidence="13" id="KW-1185">Reference proteome</keyword>
<feature type="transmembrane region" description="Helical" evidence="10">
    <location>
        <begin position="104"/>
        <end position="126"/>
    </location>
</feature>
<dbReference type="CDD" id="cd16922">
    <property type="entry name" value="HATPase_EvgS-ArcB-TorS-like"/>
    <property type="match status" value="1"/>
</dbReference>
<name>A0ABV8S6F0_9BACL</name>
<proteinExistence type="predicted"/>
<feature type="transmembrane region" description="Helical" evidence="10">
    <location>
        <begin position="37"/>
        <end position="57"/>
    </location>
</feature>
<gene>
    <name evidence="12" type="ORF">ACFO1S_05820</name>
</gene>
<keyword evidence="4" id="KW-0808">Transferase</keyword>
<dbReference type="GO" id="GO:0005524">
    <property type="term" value="F:ATP binding"/>
    <property type="evidence" value="ECO:0007669"/>
    <property type="project" value="UniProtKB-KW"/>
</dbReference>
<dbReference type="Pfam" id="PF02518">
    <property type="entry name" value="HATPase_c"/>
    <property type="match status" value="1"/>
</dbReference>
<dbReference type="InterPro" id="IPR005467">
    <property type="entry name" value="His_kinase_dom"/>
</dbReference>